<accession>A0A7K3M960</accession>
<sequence length="244" mass="25430">MKHLDDRVSDLVDDRLDHEERDRALAHLASCHHCREAVDLERYAKGVMTSLPDAEMPEQLMSKLVALAEPAGLLPRDDVPADAQIHVAPWGPDRSMRPGAAHRHSSGTGHEHRHSRTKFVDKHRRGVRAAAGGMVSTGALLVLLASLGAPANTSRDQTPATVVPPMEEFTLEHARSTGGLPFSEPASIIVPALRSIDDGVSSTPGLGTPGAGTHGFGTSGFGSGPATSGGGLAGNDASTSGDGR</sequence>
<proteinExistence type="predicted"/>
<dbReference type="InterPro" id="IPR027383">
    <property type="entry name" value="Znf_put"/>
</dbReference>
<evidence type="ECO:0000313" key="6">
    <source>
        <dbReference type="EMBL" id="NDL59730.1"/>
    </source>
</evidence>
<dbReference type="InterPro" id="IPR041916">
    <property type="entry name" value="Anti_sigma_zinc_sf"/>
</dbReference>
<evidence type="ECO:0000259" key="5">
    <source>
        <dbReference type="Pfam" id="PF13490"/>
    </source>
</evidence>
<dbReference type="AlphaFoldDB" id="A0A7K3M960"/>
<feature type="compositionally biased region" description="Basic residues" evidence="3">
    <location>
        <begin position="100"/>
        <end position="120"/>
    </location>
</feature>
<keyword evidence="4" id="KW-0812">Transmembrane</keyword>
<feature type="domain" description="Putative zinc-finger" evidence="5">
    <location>
        <begin position="5"/>
        <end position="35"/>
    </location>
</feature>
<reference evidence="6 7" key="1">
    <citation type="submission" date="2019-11" db="EMBL/GenBank/DDBJ databases">
        <authorList>
            <person name="Li X.-J."/>
            <person name="Feng X.-M."/>
        </authorList>
    </citation>
    <scope>NUCLEOTIDE SEQUENCE [LARGE SCALE GENOMIC DNA]</scope>
    <source>
        <strain evidence="6 7">XMNu-373</strain>
    </source>
</reference>
<feature type="transmembrane region" description="Helical" evidence="4">
    <location>
        <begin position="126"/>
        <end position="149"/>
    </location>
</feature>
<keyword evidence="4" id="KW-1133">Transmembrane helix</keyword>
<feature type="region of interest" description="Disordered" evidence="3">
    <location>
        <begin position="89"/>
        <end position="120"/>
    </location>
</feature>
<gene>
    <name evidence="6" type="ORF">F7O44_21905</name>
</gene>
<dbReference type="EMBL" id="WLZY01000008">
    <property type="protein sequence ID" value="NDL59730.1"/>
    <property type="molecule type" value="Genomic_DNA"/>
</dbReference>
<evidence type="ECO:0000256" key="1">
    <source>
        <dbReference type="ARBA" id="ARBA00023015"/>
    </source>
</evidence>
<feature type="compositionally biased region" description="Gly residues" evidence="3">
    <location>
        <begin position="207"/>
        <end position="233"/>
    </location>
</feature>
<evidence type="ECO:0000256" key="3">
    <source>
        <dbReference type="SAM" id="MobiDB-lite"/>
    </source>
</evidence>
<keyword evidence="1" id="KW-0805">Transcription regulation</keyword>
<name>A0A7K3M960_9ACTN</name>
<dbReference type="Proteomes" id="UP000460435">
    <property type="component" value="Unassembled WGS sequence"/>
</dbReference>
<evidence type="ECO:0000313" key="7">
    <source>
        <dbReference type="Proteomes" id="UP000460435"/>
    </source>
</evidence>
<keyword evidence="4" id="KW-0472">Membrane</keyword>
<evidence type="ECO:0000256" key="2">
    <source>
        <dbReference type="ARBA" id="ARBA00023163"/>
    </source>
</evidence>
<evidence type="ECO:0000256" key="4">
    <source>
        <dbReference type="SAM" id="Phobius"/>
    </source>
</evidence>
<keyword evidence="2" id="KW-0804">Transcription</keyword>
<organism evidence="6 7">
    <name type="scientific">Phytoactinopolyspora mesophila</name>
    <dbReference type="NCBI Taxonomy" id="2650750"/>
    <lineage>
        <taxon>Bacteria</taxon>
        <taxon>Bacillati</taxon>
        <taxon>Actinomycetota</taxon>
        <taxon>Actinomycetes</taxon>
        <taxon>Jiangellales</taxon>
        <taxon>Jiangellaceae</taxon>
        <taxon>Phytoactinopolyspora</taxon>
    </lineage>
</organism>
<dbReference type="Pfam" id="PF13490">
    <property type="entry name" value="zf-HC2"/>
    <property type="match status" value="1"/>
</dbReference>
<comment type="caution">
    <text evidence="6">The sequence shown here is derived from an EMBL/GenBank/DDBJ whole genome shotgun (WGS) entry which is preliminary data.</text>
</comment>
<keyword evidence="7" id="KW-1185">Reference proteome</keyword>
<feature type="region of interest" description="Disordered" evidence="3">
    <location>
        <begin position="200"/>
        <end position="244"/>
    </location>
</feature>
<protein>
    <recommendedName>
        <fullName evidence="5">Putative zinc-finger domain-containing protein</fullName>
    </recommendedName>
</protein>
<dbReference type="Gene3D" id="1.10.10.1320">
    <property type="entry name" value="Anti-sigma factor, zinc-finger domain"/>
    <property type="match status" value="1"/>
</dbReference>
<dbReference type="RefSeq" id="WP_162452419.1">
    <property type="nucleotide sequence ID" value="NZ_WLZY01000008.1"/>
</dbReference>